<evidence type="ECO:0000313" key="2">
    <source>
        <dbReference type="Proteomes" id="UP001234297"/>
    </source>
</evidence>
<reference evidence="1 2" key="1">
    <citation type="journal article" date="2022" name="Hortic Res">
        <title>A haplotype resolved chromosomal level avocado genome allows analysis of novel avocado genes.</title>
        <authorList>
            <person name="Nath O."/>
            <person name="Fletcher S.J."/>
            <person name="Hayward A."/>
            <person name="Shaw L.M."/>
            <person name="Masouleh A.K."/>
            <person name="Furtado A."/>
            <person name="Henry R.J."/>
            <person name="Mitter N."/>
        </authorList>
    </citation>
    <scope>NUCLEOTIDE SEQUENCE [LARGE SCALE GENOMIC DNA]</scope>
    <source>
        <strain evidence="2">cv. Hass</strain>
    </source>
</reference>
<keyword evidence="2" id="KW-1185">Reference proteome</keyword>
<sequence>MLIDLGSSSEIMHASLTEHPLRAILQKADLSGRRVKWAIELGEHDIRIVPRNATKDQVEADFVAKFTHKDELKQSRKEENGLDVLEERQLYVDDASNSRGSGAGMVFITQEEAMMERAVTLGFAASNNEAEYETLLTELGTTKELGSRWLIVHCDSQLLANQLNGEYATCDDRMVAYVIDAQRLIQENGEIVVKLVGREENVHADSLASAVKSELRREILIDFQPSLTIGNQRIMCLNMIRLIQVG</sequence>
<evidence type="ECO:0000313" key="1">
    <source>
        <dbReference type="EMBL" id="KAJ8618520.1"/>
    </source>
</evidence>
<dbReference type="Proteomes" id="UP001234297">
    <property type="component" value="Chromosome 4"/>
</dbReference>
<name>A0ACC2KC57_PERAE</name>
<proteinExistence type="predicted"/>
<accession>A0ACC2KC57</accession>
<organism evidence="1 2">
    <name type="scientific">Persea americana</name>
    <name type="common">Avocado</name>
    <dbReference type="NCBI Taxonomy" id="3435"/>
    <lineage>
        <taxon>Eukaryota</taxon>
        <taxon>Viridiplantae</taxon>
        <taxon>Streptophyta</taxon>
        <taxon>Embryophyta</taxon>
        <taxon>Tracheophyta</taxon>
        <taxon>Spermatophyta</taxon>
        <taxon>Magnoliopsida</taxon>
        <taxon>Magnoliidae</taxon>
        <taxon>Laurales</taxon>
        <taxon>Lauraceae</taxon>
        <taxon>Persea</taxon>
    </lineage>
</organism>
<dbReference type="EMBL" id="CM056812">
    <property type="protein sequence ID" value="KAJ8618520.1"/>
    <property type="molecule type" value="Genomic_DNA"/>
</dbReference>
<protein>
    <submittedName>
        <fullName evidence="1">Uncharacterized protein</fullName>
    </submittedName>
</protein>
<comment type="caution">
    <text evidence="1">The sequence shown here is derived from an EMBL/GenBank/DDBJ whole genome shotgun (WGS) entry which is preliminary data.</text>
</comment>
<gene>
    <name evidence="1" type="ORF">MRB53_014706</name>
</gene>